<keyword evidence="5 8" id="KW-0812">Transmembrane</keyword>
<evidence type="ECO:0000256" key="4">
    <source>
        <dbReference type="ARBA" id="ARBA00022475"/>
    </source>
</evidence>
<evidence type="ECO:0000256" key="6">
    <source>
        <dbReference type="ARBA" id="ARBA00022989"/>
    </source>
</evidence>
<feature type="domain" description="ABC transmembrane type-1" evidence="10">
    <location>
        <begin position="81"/>
        <end position="291"/>
    </location>
</feature>
<feature type="transmembrane region" description="Helical" evidence="8">
    <location>
        <begin position="213"/>
        <end position="235"/>
    </location>
</feature>
<comment type="function">
    <text evidence="9">Part of the binding-protein-dependent transport system for phosphate; probably responsible for the translocation of the substrate across the membrane.</text>
</comment>
<gene>
    <name evidence="11" type="ORF">HMPREF1015_01573</name>
</gene>
<evidence type="ECO:0000313" key="12">
    <source>
        <dbReference type="Proteomes" id="UP000011747"/>
    </source>
</evidence>
<evidence type="ECO:0000256" key="9">
    <source>
        <dbReference type="RuleBase" id="RU363054"/>
    </source>
</evidence>
<evidence type="ECO:0000256" key="2">
    <source>
        <dbReference type="ARBA" id="ARBA00007069"/>
    </source>
</evidence>
<evidence type="ECO:0000256" key="3">
    <source>
        <dbReference type="ARBA" id="ARBA00022448"/>
    </source>
</evidence>
<name>G9QK34_9BACI</name>
<feature type="transmembrane region" description="Helical" evidence="8">
    <location>
        <begin position="148"/>
        <end position="168"/>
    </location>
</feature>
<dbReference type="Gene3D" id="1.10.3720.10">
    <property type="entry name" value="MetI-like"/>
    <property type="match status" value="1"/>
</dbReference>
<feature type="transmembrane region" description="Helical" evidence="8">
    <location>
        <begin position="77"/>
        <end position="100"/>
    </location>
</feature>
<dbReference type="SUPFAM" id="SSF161098">
    <property type="entry name" value="MetI-like"/>
    <property type="match status" value="1"/>
</dbReference>
<protein>
    <recommendedName>
        <fullName evidence="9">Phosphate transport system permease protein</fullName>
    </recommendedName>
</protein>
<evidence type="ECO:0000256" key="7">
    <source>
        <dbReference type="ARBA" id="ARBA00023136"/>
    </source>
</evidence>
<dbReference type="InterPro" id="IPR000515">
    <property type="entry name" value="MetI-like"/>
</dbReference>
<evidence type="ECO:0000259" key="10">
    <source>
        <dbReference type="PROSITE" id="PS50928"/>
    </source>
</evidence>
<comment type="subcellular location">
    <subcellularLocation>
        <location evidence="1 8">Cell membrane</location>
        <topology evidence="1 8">Multi-pass membrane protein</topology>
    </subcellularLocation>
</comment>
<dbReference type="RefSeq" id="WP_003353668.1">
    <property type="nucleotide sequence ID" value="NZ_JH414748.1"/>
</dbReference>
<keyword evidence="12" id="KW-1185">Reference proteome</keyword>
<evidence type="ECO:0000313" key="11">
    <source>
        <dbReference type="EMBL" id="EHL78496.1"/>
    </source>
</evidence>
<comment type="caution">
    <text evidence="11">The sequence shown here is derived from an EMBL/GenBank/DDBJ whole genome shotgun (WGS) entry which is preliminary data.</text>
</comment>
<keyword evidence="4 9" id="KW-1003">Cell membrane</keyword>
<dbReference type="GO" id="GO:0006817">
    <property type="term" value="P:phosphate ion transport"/>
    <property type="evidence" value="ECO:0007669"/>
    <property type="project" value="UniProtKB-KW"/>
</dbReference>
<dbReference type="PANTHER" id="PTHR30425:SF2">
    <property type="entry name" value="ABC TRANSPORTER PERMEASE PROTEIN YQGH-RELATED"/>
    <property type="match status" value="1"/>
</dbReference>
<dbReference type="GO" id="GO:0005315">
    <property type="term" value="F:phosphate transmembrane transporter activity"/>
    <property type="evidence" value="ECO:0007669"/>
    <property type="project" value="InterPro"/>
</dbReference>
<evidence type="ECO:0000256" key="5">
    <source>
        <dbReference type="ARBA" id="ARBA00022692"/>
    </source>
</evidence>
<organism evidence="11 12">
    <name type="scientific">Bacillus smithii 7_3_47FAA</name>
    <dbReference type="NCBI Taxonomy" id="665952"/>
    <lineage>
        <taxon>Bacteria</taxon>
        <taxon>Bacillati</taxon>
        <taxon>Bacillota</taxon>
        <taxon>Bacilli</taxon>
        <taxon>Bacillales</taxon>
        <taxon>Bacillaceae</taxon>
        <taxon>Bacillus</taxon>
    </lineage>
</organism>
<dbReference type="NCBIfam" id="TIGR02138">
    <property type="entry name" value="phosphate_pstC"/>
    <property type="match status" value="1"/>
</dbReference>
<dbReference type="PATRIC" id="fig|665952.3.peg.1358"/>
<feature type="transmembrane region" description="Helical" evidence="8">
    <location>
        <begin position="21"/>
        <end position="39"/>
    </location>
</feature>
<dbReference type="HOGENOM" id="CLU_033621_1_0_9"/>
<sequence>MKSARAKSKIWIERRGRMVTLLCVAFMVFVAASILYFVTSKGLSTFVINKASITDFLFGKDWDLGKLDKEGKPVVGALPMIAGSFAVTLFSALICAPFAIGGAVFMTEISPKFGKRILQPVIELLVGIPSVVYGFTGLSLVVPFLRDHFSGSGFGIAAATIVLTVMILPTMMSLSVDAILAVPASLREASLALGATRWQTIYKVVLRTARPGILTAMIFGMARAFGEALAVQMVIGNSAVIPKSLMEPASTLTSILTMGMGNTVMGQVENNALWTLALILLLMSLIFIMIVRILGRRRTFE</sequence>
<evidence type="ECO:0000256" key="1">
    <source>
        <dbReference type="ARBA" id="ARBA00004651"/>
    </source>
</evidence>
<comment type="similarity">
    <text evidence="2 9">Belongs to the binding-protein-dependent transport system permease family. CysTW subfamily.</text>
</comment>
<feature type="transmembrane region" description="Helical" evidence="8">
    <location>
        <begin position="121"/>
        <end position="142"/>
    </location>
</feature>
<dbReference type="CDD" id="cd06261">
    <property type="entry name" value="TM_PBP2"/>
    <property type="match status" value="1"/>
</dbReference>
<dbReference type="PROSITE" id="PS50928">
    <property type="entry name" value="ABC_TM1"/>
    <property type="match status" value="1"/>
</dbReference>
<dbReference type="GO" id="GO:0005886">
    <property type="term" value="C:plasma membrane"/>
    <property type="evidence" value="ECO:0007669"/>
    <property type="project" value="UniProtKB-SubCell"/>
</dbReference>
<dbReference type="Pfam" id="PF00528">
    <property type="entry name" value="BPD_transp_1"/>
    <property type="match status" value="1"/>
</dbReference>
<dbReference type="Proteomes" id="UP000011747">
    <property type="component" value="Unassembled WGS sequence"/>
</dbReference>
<accession>G9QK34</accession>
<keyword evidence="3 8" id="KW-0813">Transport</keyword>
<proteinExistence type="inferred from homology"/>
<dbReference type="PANTHER" id="PTHR30425">
    <property type="entry name" value="PHOSPHATE TRANSPORT SYSTEM PERMEASE PROTEIN PST"/>
    <property type="match status" value="1"/>
</dbReference>
<dbReference type="EMBL" id="ACWF01000068">
    <property type="protein sequence ID" value="EHL78496.1"/>
    <property type="molecule type" value="Genomic_DNA"/>
</dbReference>
<reference evidence="11 12" key="1">
    <citation type="submission" date="2011-09" db="EMBL/GenBank/DDBJ databases">
        <title>The Genome Sequence of Bacillus smithii 7_3_47FAA.</title>
        <authorList>
            <consortium name="The Broad Institute Genome Sequencing Platform"/>
            <person name="Earl A."/>
            <person name="Ward D."/>
            <person name="Feldgarden M."/>
            <person name="Gevers D."/>
            <person name="Daigneault M."/>
            <person name="Strauss J."/>
            <person name="Allen-Vercoe E."/>
            <person name="Young S.K."/>
            <person name="Zeng Q."/>
            <person name="Gargeya S."/>
            <person name="Fitzgerald M."/>
            <person name="Haas B."/>
            <person name="Abouelleil A."/>
            <person name="Alvarado L."/>
            <person name="Arachchi H.M."/>
            <person name="Berlin A."/>
            <person name="Brown A."/>
            <person name="Chapman S.B."/>
            <person name="Chen Z."/>
            <person name="Dunbar C."/>
            <person name="Freedman E."/>
            <person name="Gearin G."/>
            <person name="Goldberg J."/>
            <person name="Griggs A."/>
            <person name="Gujja S."/>
            <person name="Heiman D."/>
            <person name="Howarth C."/>
            <person name="Larson L."/>
            <person name="Lui A."/>
            <person name="MacDonald P.J.P."/>
            <person name="Montmayeur A."/>
            <person name="Murphy C."/>
            <person name="Neiman D."/>
            <person name="Pearson M."/>
            <person name="Priest M."/>
            <person name="Roberts A."/>
            <person name="Saif S."/>
            <person name="Shea T."/>
            <person name="Shenoy N."/>
            <person name="Sisk P."/>
            <person name="Stolte C."/>
            <person name="Sykes S."/>
            <person name="Wortman J."/>
            <person name="Nusbaum C."/>
            <person name="Birren B."/>
        </authorList>
    </citation>
    <scope>NUCLEOTIDE SEQUENCE [LARGE SCALE GENOMIC DNA]</scope>
    <source>
        <strain evidence="11 12">7_3_47FAA</strain>
    </source>
</reference>
<keyword evidence="9" id="KW-0592">Phosphate transport</keyword>
<dbReference type="InterPro" id="IPR011864">
    <property type="entry name" value="Phosphate_PstC"/>
</dbReference>
<dbReference type="InterPro" id="IPR035906">
    <property type="entry name" value="MetI-like_sf"/>
</dbReference>
<feature type="transmembrane region" description="Helical" evidence="8">
    <location>
        <begin position="272"/>
        <end position="295"/>
    </location>
</feature>
<evidence type="ECO:0000256" key="8">
    <source>
        <dbReference type="RuleBase" id="RU363032"/>
    </source>
</evidence>
<keyword evidence="7 8" id="KW-0472">Membrane</keyword>
<keyword evidence="6 8" id="KW-1133">Transmembrane helix</keyword>
<dbReference type="InterPro" id="IPR051124">
    <property type="entry name" value="Phosphate_Transport_Permease"/>
</dbReference>
<dbReference type="AlphaFoldDB" id="G9QK34"/>